<keyword evidence="7" id="KW-1185">Reference proteome</keyword>
<dbReference type="InterPro" id="IPR001867">
    <property type="entry name" value="OmpR/PhoB-type_DNA-bd"/>
</dbReference>
<dbReference type="InterPro" id="IPR016032">
    <property type="entry name" value="Sig_transdc_resp-reg_C-effctor"/>
</dbReference>
<evidence type="ECO:0000256" key="3">
    <source>
        <dbReference type="PROSITE-ProRule" id="PRU01091"/>
    </source>
</evidence>
<accession>A0ABY9TEA2</accession>
<dbReference type="PROSITE" id="PS51755">
    <property type="entry name" value="OMPR_PHOB"/>
    <property type="match status" value="1"/>
</dbReference>
<dbReference type="SMART" id="SM00862">
    <property type="entry name" value="Trans_reg_C"/>
    <property type="match status" value="1"/>
</dbReference>
<gene>
    <name evidence="6" type="ORF">RI845_11390</name>
</gene>
<dbReference type="PANTHER" id="PTHR36842:SF1">
    <property type="entry name" value="PROTEIN TOLB"/>
    <property type="match status" value="1"/>
</dbReference>
<dbReference type="InterPro" id="IPR011659">
    <property type="entry name" value="WD40"/>
</dbReference>
<dbReference type="SUPFAM" id="SSF69304">
    <property type="entry name" value="Tricorn protease N-terminal domain"/>
    <property type="match status" value="1"/>
</dbReference>
<dbReference type="InterPro" id="IPR011042">
    <property type="entry name" value="6-blade_b-propeller_TolB-like"/>
</dbReference>
<feature type="DNA-binding region" description="OmpR/PhoB-type" evidence="3">
    <location>
        <begin position="6"/>
        <end position="106"/>
    </location>
</feature>
<dbReference type="SUPFAM" id="SSF82171">
    <property type="entry name" value="DPP6 N-terminal domain-like"/>
    <property type="match status" value="1"/>
</dbReference>
<dbReference type="Pfam" id="PF07676">
    <property type="entry name" value="PD40"/>
    <property type="match status" value="2"/>
</dbReference>
<dbReference type="SUPFAM" id="SSF46894">
    <property type="entry name" value="C-terminal effector domain of the bipartite response regulators"/>
    <property type="match status" value="1"/>
</dbReference>
<dbReference type="InterPro" id="IPR036388">
    <property type="entry name" value="WH-like_DNA-bd_sf"/>
</dbReference>
<keyword evidence="4" id="KW-1133">Transmembrane helix</keyword>
<evidence type="ECO:0000256" key="4">
    <source>
        <dbReference type="SAM" id="Phobius"/>
    </source>
</evidence>
<evidence type="ECO:0000256" key="2">
    <source>
        <dbReference type="ARBA" id="ARBA00023125"/>
    </source>
</evidence>
<name>A0ABY9TEA2_9GAMM</name>
<feature type="domain" description="OmpR/PhoB-type" evidence="5">
    <location>
        <begin position="6"/>
        <end position="106"/>
    </location>
</feature>
<evidence type="ECO:0000313" key="7">
    <source>
        <dbReference type="Proteomes" id="UP001248581"/>
    </source>
</evidence>
<organism evidence="6 7">
    <name type="scientific">Thalassotalea nanhaiensis</name>
    <dbReference type="NCBI Taxonomy" id="3065648"/>
    <lineage>
        <taxon>Bacteria</taxon>
        <taxon>Pseudomonadati</taxon>
        <taxon>Pseudomonadota</taxon>
        <taxon>Gammaproteobacteria</taxon>
        <taxon>Alteromonadales</taxon>
        <taxon>Colwelliaceae</taxon>
        <taxon>Thalassotalea</taxon>
    </lineage>
</organism>
<dbReference type="RefSeq" id="WP_348386292.1">
    <property type="nucleotide sequence ID" value="NZ_CP134146.1"/>
</dbReference>
<keyword evidence="4" id="KW-0472">Membrane</keyword>
<reference evidence="7" key="1">
    <citation type="submission" date="2023-09" db="EMBL/GenBank/DDBJ databases">
        <authorList>
            <person name="Li S."/>
            <person name="Li X."/>
            <person name="Zhang C."/>
            <person name="Zhao Z."/>
        </authorList>
    </citation>
    <scope>NUCLEOTIDE SEQUENCE [LARGE SCALE GENOMIC DNA]</scope>
    <source>
        <strain evidence="7">SQ345</strain>
    </source>
</reference>
<proteinExistence type="inferred from homology"/>
<feature type="transmembrane region" description="Helical" evidence="4">
    <location>
        <begin position="146"/>
        <end position="167"/>
    </location>
</feature>
<evidence type="ECO:0000313" key="6">
    <source>
        <dbReference type="EMBL" id="WNC67128.1"/>
    </source>
</evidence>
<dbReference type="Gene3D" id="1.10.10.10">
    <property type="entry name" value="Winged helix-like DNA-binding domain superfamily/Winged helix DNA-binding domain"/>
    <property type="match status" value="1"/>
</dbReference>
<comment type="similarity">
    <text evidence="1">Belongs to the TolB family.</text>
</comment>
<dbReference type="PANTHER" id="PTHR36842">
    <property type="entry name" value="PROTEIN TOLB HOMOLOG"/>
    <property type="match status" value="1"/>
</dbReference>
<dbReference type="Proteomes" id="UP001248581">
    <property type="component" value="Chromosome"/>
</dbReference>
<evidence type="ECO:0000259" key="5">
    <source>
        <dbReference type="PROSITE" id="PS51755"/>
    </source>
</evidence>
<keyword evidence="4" id="KW-0812">Transmembrane</keyword>
<protein>
    <recommendedName>
        <fullName evidence="5">OmpR/PhoB-type domain-containing protein</fullName>
    </recommendedName>
</protein>
<evidence type="ECO:0000256" key="1">
    <source>
        <dbReference type="ARBA" id="ARBA00009820"/>
    </source>
</evidence>
<dbReference type="Gene3D" id="2.120.10.30">
    <property type="entry name" value="TolB, C-terminal domain"/>
    <property type="match status" value="2"/>
</dbReference>
<keyword evidence="2 3" id="KW-0238">DNA-binding</keyword>
<sequence length="709" mass="80346">MIDIQYNEYKLENLIVNCTDMTISNNCQSIKFPVKVFDFFKLFLLDENQTVNRDLAIQILWNNNYPVGKRGYTNAMWYIRKVFDELGVDSNVYFKTLPKVGYKLEYIPEPIVENSTYPESQKSWPSGLVNNLLSIKLSNQVMNRKGLFLATLLSVIIIIITLSYRFVVKTNSTELNRPISPPVKITNLEGIEEHPSVSSDGRYLAFRWLKNKHNSQIYIKDLKDNQIPARLLTSEKESEFSPSWSPSGNSLAYLRISKEGRCQVRLHQLITNQDNPIASDCFYNSYSSALNWSPDGRYLLFSKKLSKGIALFKFDFEKKSIEQISFPKAEDRDVSAVFSADSKQVAFIRENISKASLMLLDKSGEVTVLLSNKLSITGLTWEYQKGNIYTNILNGGEYQTYSVNPTTKAEQVVQGISTSGNLTFNSQTSTLYYSKHVSQEYISQQSFTDSKEGRRISSSSRDLYGQYVNNTGDILFVSNRSNEWDLWLKTEQGSKNLTKGIGAAIMHRVSPTGKHFLVAIKHKANEDLKWYVGDLPDGQLTAIDLGTLTANSMNWSADGRSIYLAAETNGSSGIYKLTISDNSITQLTAGNEKFAIEGPDGHLYMSKEGEMGIWQFDQDSQKSQLFIKDLAINDFGNYFWQDENIYYVQRTTKYDQIKRRSMNGEQSIIATYPAGTVRIYFGIAPATKASFLLTLKSTIDADIYSISIN</sequence>
<dbReference type="EMBL" id="CP134146">
    <property type="protein sequence ID" value="WNC67128.1"/>
    <property type="molecule type" value="Genomic_DNA"/>
</dbReference>